<dbReference type="AlphaFoldDB" id="A0A1G6PC88"/>
<proteinExistence type="predicted"/>
<dbReference type="Proteomes" id="UP000198925">
    <property type="component" value="Unassembled WGS sequence"/>
</dbReference>
<evidence type="ECO:0000313" key="3">
    <source>
        <dbReference type="Proteomes" id="UP000198925"/>
    </source>
</evidence>
<dbReference type="EMBL" id="FMZX01000002">
    <property type="protein sequence ID" value="SDC77870.1"/>
    <property type="molecule type" value="Genomic_DNA"/>
</dbReference>
<keyword evidence="1" id="KW-0812">Transmembrane</keyword>
<keyword evidence="1" id="KW-1133">Transmembrane helix</keyword>
<feature type="transmembrane region" description="Helical" evidence="1">
    <location>
        <begin position="6"/>
        <end position="24"/>
    </location>
</feature>
<keyword evidence="1" id="KW-0472">Membrane</keyword>
<keyword evidence="2" id="KW-0966">Cell projection</keyword>
<protein>
    <submittedName>
        <fullName evidence="2">Flagellar biosynthesis protein, FliO</fullName>
    </submittedName>
</protein>
<accession>A0A1G6PC88</accession>
<dbReference type="STRING" id="938405.SAMN02927895_02061"/>
<name>A0A1G6PC88_9PROT</name>
<keyword evidence="2" id="KW-0282">Flagellum</keyword>
<gene>
    <name evidence="2" type="ORF">SAMN04487779_1002343</name>
</gene>
<organism evidence="2 3">
    <name type="scientific">Belnapia rosea</name>
    <dbReference type="NCBI Taxonomy" id="938405"/>
    <lineage>
        <taxon>Bacteria</taxon>
        <taxon>Pseudomonadati</taxon>
        <taxon>Pseudomonadota</taxon>
        <taxon>Alphaproteobacteria</taxon>
        <taxon>Acetobacterales</taxon>
        <taxon>Roseomonadaceae</taxon>
        <taxon>Belnapia</taxon>
    </lineage>
</organism>
<keyword evidence="3" id="KW-1185">Reference proteome</keyword>
<keyword evidence="2" id="KW-0969">Cilium</keyword>
<evidence type="ECO:0000313" key="2">
    <source>
        <dbReference type="EMBL" id="SDC77870.1"/>
    </source>
</evidence>
<sequence>MTTETGAWLQAAGALAAVLLLLAITARGLRWGGLAARPGRRLAVQEALALDGKRRLLLLRCDGREVLVLTGGGQDALLGWLPAQDDAA</sequence>
<reference evidence="2 3" key="1">
    <citation type="submission" date="2016-10" db="EMBL/GenBank/DDBJ databases">
        <authorList>
            <person name="de Groot N.N."/>
        </authorList>
    </citation>
    <scope>NUCLEOTIDE SEQUENCE [LARGE SCALE GENOMIC DNA]</scope>
    <source>
        <strain evidence="2 3">CPCC 100156</strain>
    </source>
</reference>
<dbReference type="RefSeq" id="WP_090662154.1">
    <property type="nucleotide sequence ID" value="NZ_FMZX01000002.1"/>
</dbReference>
<evidence type="ECO:0000256" key="1">
    <source>
        <dbReference type="SAM" id="Phobius"/>
    </source>
</evidence>